<evidence type="ECO:0000256" key="7">
    <source>
        <dbReference type="ARBA" id="ARBA00023136"/>
    </source>
</evidence>
<keyword evidence="7 10" id="KW-0472">Membrane</keyword>
<comment type="subcellular location">
    <subcellularLocation>
        <location evidence="1">Cell membrane</location>
        <topology evidence="1">Multi-pass membrane protein</topology>
    </subcellularLocation>
    <subcellularLocation>
        <location evidence="9">Membrane</location>
        <topology evidence="9">Multi-pass membrane protein</topology>
    </subcellularLocation>
</comment>
<name>A0A1J5I3A1_9BACT</name>
<evidence type="ECO:0000256" key="10">
    <source>
        <dbReference type="SAM" id="Phobius"/>
    </source>
</evidence>
<evidence type="ECO:0000256" key="1">
    <source>
        <dbReference type="ARBA" id="ARBA00004651"/>
    </source>
</evidence>
<dbReference type="Pfam" id="PF02096">
    <property type="entry name" value="60KD_IMP"/>
    <property type="match status" value="1"/>
</dbReference>
<dbReference type="Proteomes" id="UP000182344">
    <property type="component" value="Unassembled WGS sequence"/>
</dbReference>
<dbReference type="EMBL" id="MNZO01000038">
    <property type="protein sequence ID" value="OIP86862.1"/>
    <property type="molecule type" value="Genomic_DNA"/>
</dbReference>
<feature type="domain" description="Membrane insertase YidC/Oxa/ALB C-terminal" evidence="11">
    <location>
        <begin position="23"/>
        <end position="267"/>
    </location>
</feature>
<keyword evidence="3" id="KW-1003">Cell membrane</keyword>
<evidence type="ECO:0000256" key="9">
    <source>
        <dbReference type="RuleBase" id="RU003945"/>
    </source>
</evidence>
<evidence type="ECO:0000256" key="4">
    <source>
        <dbReference type="ARBA" id="ARBA00022692"/>
    </source>
</evidence>
<evidence type="ECO:0000259" key="11">
    <source>
        <dbReference type="Pfam" id="PF02096"/>
    </source>
</evidence>
<evidence type="ECO:0000313" key="12">
    <source>
        <dbReference type="EMBL" id="OIP86862.1"/>
    </source>
</evidence>
<keyword evidence="6 10" id="KW-1133">Transmembrane helix</keyword>
<accession>A0A1J5I3A1</accession>
<evidence type="ECO:0000256" key="3">
    <source>
        <dbReference type="ARBA" id="ARBA00022475"/>
    </source>
</evidence>
<dbReference type="PANTHER" id="PTHR12428">
    <property type="entry name" value="OXA1"/>
    <property type="match status" value="1"/>
</dbReference>
<proteinExistence type="inferred from homology"/>
<dbReference type="InterPro" id="IPR028055">
    <property type="entry name" value="YidC/Oxa/ALB_C"/>
</dbReference>
<keyword evidence="4 9" id="KW-0812">Transmembrane</keyword>
<comment type="caution">
    <text evidence="12">The sequence shown here is derived from an EMBL/GenBank/DDBJ whole genome shotgun (WGS) entry which is preliminary data.</text>
</comment>
<dbReference type="STRING" id="1805376.AUK05_02650"/>
<feature type="transmembrane region" description="Helical" evidence="10">
    <location>
        <begin position="156"/>
        <end position="181"/>
    </location>
</feature>
<dbReference type="InterPro" id="IPR001708">
    <property type="entry name" value="YidC/ALB3/OXA1/COX18"/>
</dbReference>
<feature type="transmembrane region" description="Helical" evidence="10">
    <location>
        <begin position="95"/>
        <end position="115"/>
    </location>
</feature>
<dbReference type="GO" id="GO:0051205">
    <property type="term" value="P:protein insertion into membrane"/>
    <property type="evidence" value="ECO:0007669"/>
    <property type="project" value="TreeGrafter"/>
</dbReference>
<reference evidence="12 13" key="1">
    <citation type="journal article" date="2016" name="Environ. Microbiol.">
        <title>Genomic resolution of a cold subsurface aquifer community provides metabolic insights for novel microbes adapted to high CO concentrations.</title>
        <authorList>
            <person name="Probst A.J."/>
            <person name="Castelle C.J."/>
            <person name="Singh A."/>
            <person name="Brown C.T."/>
            <person name="Anantharaman K."/>
            <person name="Sharon I."/>
            <person name="Hug L.A."/>
            <person name="Burstein D."/>
            <person name="Emerson J.B."/>
            <person name="Thomas B.C."/>
            <person name="Banfield J.F."/>
        </authorList>
    </citation>
    <scope>NUCLEOTIDE SEQUENCE [LARGE SCALE GENOMIC DNA]</scope>
    <source>
        <strain evidence="12">CG2_30_35_20</strain>
    </source>
</reference>
<dbReference type="GO" id="GO:0015031">
    <property type="term" value="P:protein transport"/>
    <property type="evidence" value="ECO:0007669"/>
    <property type="project" value="UniProtKB-KW"/>
</dbReference>
<keyword evidence="5" id="KW-0653">Protein transport</keyword>
<evidence type="ECO:0000256" key="8">
    <source>
        <dbReference type="ARBA" id="ARBA00023186"/>
    </source>
</evidence>
<dbReference type="NCBIfam" id="TIGR03592">
    <property type="entry name" value="yidC_oxa1_cterm"/>
    <property type="match status" value="1"/>
</dbReference>
<dbReference type="PANTHER" id="PTHR12428:SF65">
    <property type="entry name" value="CYTOCHROME C OXIDASE ASSEMBLY PROTEIN COX18, MITOCHONDRIAL"/>
    <property type="match status" value="1"/>
</dbReference>
<sequence length="269" mass="30031">MNVFISPFVNALMWFYDLFGNLGWSVITVTIIIKLLLFPIIWPSLKSAKKMAELQPRLKKLQEKYGKDKEGLAKAQMDFYKQEGINPLSGCLPNLLQVAVLIIFFSAFNLVIGVMEGKKQITELNSHLIPIIKVAENFKFNQDFMGMDLGTTPAKLFGMGFSINWILVGILLIGSAGLQYLSSKLMMPSSAQKGLRNGKPSTVVDQSAYVKATPEKSDDMMEAMRTQSLYLMPAMTVFIGWGFSVGMLLYWFVNSAVMLGQQLLANKQS</sequence>
<feature type="transmembrane region" description="Helical" evidence="10">
    <location>
        <begin position="22"/>
        <end position="42"/>
    </location>
</feature>
<evidence type="ECO:0000256" key="5">
    <source>
        <dbReference type="ARBA" id="ARBA00022927"/>
    </source>
</evidence>
<keyword evidence="8" id="KW-0143">Chaperone</keyword>
<organism evidence="12 13">
    <name type="scientific">Candidatus Shapirobacteria bacterium CG2_30_35_20</name>
    <dbReference type="NCBI Taxonomy" id="1805376"/>
    <lineage>
        <taxon>Bacteria</taxon>
        <taxon>Candidatus Shapironibacteriota</taxon>
    </lineage>
</organism>
<evidence type="ECO:0000256" key="2">
    <source>
        <dbReference type="ARBA" id="ARBA00022448"/>
    </source>
</evidence>
<dbReference type="GO" id="GO:0032977">
    <property type="term" value="F:membrane insertase activity"/>
    <property type="evidence" value="ECO:0007669"/>
    <property type="project" value="InterPro"/>
</dbReference>
<dbReference type="GO" id="GO:0005886">
    <property type="term" value="C:plasma membrane"/>
    <property type="evidence" value="ECO:0007669"/>
    <property type="project" value="UniProtKB-SubCell"/>
</dbReference>
<comment type="similarity">
    <text evidence="9">Belongs to the OXA1/ALB3/YidC family.</text>
</comment>
<dbReference type="CDD" id="cd20070">
    <property type="entry name" value="5TM_YidC_Alb3"/>
    <property type="match status" value="1"/>
</dbReference>
<evidence type="ECO:0000313" key="13">
    <source>
        <dbReference type="Proteomes" id="UP000182344"/>
    </source>
</evidence>
<gene>
    <name evidence="12" type="ORF">AUK05_02650</name>
</gene>
<evidence type="ECO:0000256" key="6">
    <source>
        <dbReference type="ARBA" id="ARBA00022989"/>
    </source>
</evidence>
<keyword evidence="2" id="KW-0813">Transport</keyword>
<feature type="transmembrane region" description="Helical" evidence="10">
    <location>
        <begin position="229"/>
        <end position="253"/>
    </location>
</feature>
<dbReference type="AlphaFoldDB" id="A0A1J5I3A1"/>
<dbReference type="InterPro" id="IPR047196">
    <property type="entry name" value="YidC_ALB_C"/>
</dbReference>
<protein>
    <recommendedName>
        <fullName evidence="11">Membrane insertase YidC/Oxa/ALB C-terminal domain-containing protein</fullName>
    </recommendedName>
</protein>